<feature type="transmembrane region" description="Helical" evidence="17">
    <location>
        <begin position="336"/>
        <end position="367"/>
    </location>
</feature>
<keyword evidence="11" id="KW-0418">Kinase</keyword>
<dbReference type="InterPro" id="IPR036890">
    <property type="entry name" value="HATPase_C_sf"/>
</dbReference>
<dbReference type="Gene3D" id="1.10.287.130">
    <property type="match status" value="1"/>
</dbReference>
<dbReference type="InterPro" id="IPR003661">
    <property type="entry name" value="HisK_dim/P_dom"/>
</dbReference>
<evidence type="ECO:0000256" key="17">
    <source>
        <dbReference type="SAM" id="Phobius"/>
    </source>
</evidence>
<dbReference type="InterPro" id="IPR003594">
    <property type="entry name" value="HATPase_dom"/>
</dbReference>
<dbReference type="GO" id="GO:0005886">
    <property type="term" value="C:plasma membrane"/>
    <property type="evidence" value="ECO:0007669"/>
    <property type="project" value="UniProtKB-SubCell"/>
</dbReference>
<dbReference type="OrthoDB" id="567977at2"/>
<dbReference type="EMBL" id="AP021875">
    <property type="protein sequence ID" value="BBO73604.1"/>
    <property type="molecule type" value="Genomic_DNA"/>
</dbReference>
<comment type="subcellular location">
    <subcellularLocation>
        <location evidence="2">Cell membrane</location>
    </subcellularLocation>
    <subcellularLocation>
        <location evidence="3">Membrane raft</location>
        <topology evidence="3">Multi-pass membrane protein</topology>
    </subcellularLocation>
</comment>
<reference evidence="19 20" key="1">
    <citation type="submission" date="2019-11" db="EMBL/GenBank/DDBJ databases">
        <title>Comparative genomics of hydrocarbon-degrading Desulfosarcina strains.</title>
        <authorList>
            <person name="Watanabe M."/>
            <person name="Kojima H."/>
            <person name="Fukui M."/>
        </authorList>
    </citation>
    <scope>NUCLEOTIDE SEQUENCE [LARGE SCALE GENOMIC DNA]</scope>
    <source>
        <strain evidence="19 20">PP31</strain>
    </source>
</reference>
<dbReference type="GO" id="GO:0005524">
    <property type="term" value="F:ATP binding"/>
    <property type="evidence" value="ECO:0007669"/>
    <property type="project" value="UniProtKB-KW"/>
</dbReference>
<dbReference type="PROSITE" id="PS50283">
    <property type="entry name" value="NA_SOLUT_SYMP_3"/>
    <property type="match status" value="1"/>
</dbReference>
<keyword evidence="7" id="KW-0597">Phosphoprotein</keyword>
<dbReference type="InterPro" id="IPR038377">
    <property type="entry name" value="Na/Glc_symporter_sf"/>
</dbReference>
<keyword evidence="15 17" id="KW-0472">Membrane</keyword>
<dbReference type="AlphaFoldDB" id="A0A5K7Z562"/>
<dbReference type="CDD" id="cd00075">
    <property type="entry name" value="HATPase"/>
    <property type="match status" value="1"/>
</dbReference>
<evidence type="ECO:0000256" key="6">
    <source>
        <dbReference type="ARBA" id="ARBA00022475"/>
    </source>
</evidence>
<keyword evidence="13 17" id="KW-1133">Transmembrane helix</keyword>
<dbReference type="FunFam" id="1.10.287.130:FF:000001">
    <property type="entry name" value="Two-component sensor histidine kinase"/>
    <property type="match status" value="1"/>
</dbReference>
<dbReference type="Gene3D" id="1.20.1730.10">
    <property type="entry name" value="Sodium/glucose cotransporter"/>
    <property type="match status" value="1"/>
</dbReference>
<dbReference type="PROSITE" id="PS50109">
    <property type="entry name" value="HIS_KIN"/>
    <property type="match status" value="1"/>
</dbReference>
<feature type="transmembrane region" description="Helical" evidence="17">
    <location>
        <begin position="114"/>
        <end position="134"/>
    </location>
</feature>
<feature type="transmembrane region" description="Helical" evidence="17">
    <location>
        <begin position="196"/>
        <end position="223"/>
    </location>
</feature>
<evidence type="ECO:0000256" key="11">
    <source>
        <dbReference type="ARBA" id="ARBA00022777"/>
    </source>
</evidence>
<dbReference type="CDD" id="cd00082">
    <property type="entry name" value="HisKA"/>
    <property type="match status" value="1"/>
</dbReference>
<evidence type="ECO:0000256" key="4">
    <source>
        <dbReference type="ARBA" id="ARBA00006434"/>
    </source>
</evidence>
<dbReference type="InterPro" id="IPR036097">
    <property type="entry name" value="HisK_dim/P_sf"/>
</dbReference>
<dbReference type="SUPFAM" id="SSF47384">
    <property type="entry name" value="Homodimeric domain of signal transducing histidine kinase"/>
    <property type="match status" value="1"/>
</dbReference>
<evidence type="ECO:0000256" key="14">
    <source>
        <dbReference type="ARBA" id="ARBA00023012"/>
    </source>
</evidence>
<evidence type="ECO:0000256" key="2">
    <source>
        <dbReference type="ARBA" id="ARBA00004236"/>
    </source>
</evidence>
<feature type="domain" description="Histidine kinase" evidence="18">
    <location>
        <begin position="684"/>
        <end position="903"/>
    </location>
</feature>
<dbReference type="Pfam" id="PF02518">
    <property type="entry name" value="HATPase_c"/>
    <property type="match status" value="1"/>
</dbReference>
<dbReference type="KEGG" id="dwd:DSCW_10210"/>
<keyword evidence="14" id="KW-0902">Two-component regulatory system</keyword>
<evidence type="ECO:0000256" key="5">
    <source>
        <dbReference type="ARBA" id="ARBA00012438"/>
    </source>
</evidence>
<keyword evidence="8" id="KW-0808">Transferase</keyword>
<evidence type="ECO:0000256" key="12">
    <source>
        <dbReference type="ARBA" id="ARBA00022840"/>
    </source>
</evidence>
<keyword evidence="12" id="KW-0067">ATP-binding</keyword>
<dbReference type="GO" id="GO:0022857">
    <property type="term" value="F:transmembrane transporter activity"/>
    <property type="evidence" value="ECO:0007669"/>
    <property type="project" value="InterPro"/>
</dbReference>
<evidence type="ECO:0000256" key="3">
    <source>
        <dbReference type="ARBA" id="ARBA00004314"/>
    </source>
</evidence>
<evidence type="ECO:0000256" key="9">
    <source>
        <dbReference type="ARBA" id="ARBA00022692"/>
    </source>
</evidence>
<organism evidence="19 20">
    <name type="scientific">Desulfosarcina widdelii</name>
    <dbReference type="NCBI Taxonomy" id="947919"/>
    <lineage>
        <taxon>Bacteria</taxon>
        <taxon>Pseudomonadati</taxon>
        <taxon>Thermodesulfobacteriota</taxon>
        <taxon>Desulfobacteria</taxon>
        <taxon>Desulfobacterales</taxon>
        <taxon>Desulfosarcinaceae</taxon>
        <taxon>Desulfosarcina</taxon>
    </lineage>
</organism>
<dbReference type="PANTHER" id="PTHR43711">
    <property type="entry name" value="TWO-COMPONENT HISTIDINE KINASE"/>
    <property type="match status" value="1"/>
</dbReference>
<keyword evidence="16" id="KW-0175">Coiled coil</keyword>
<feature type="coiled-coil region" evidence="16">
    <location>
        <begin position="650"/>
        <end position="684"/>
    </location>
</feature>
<dbReference type="SMART" id="SM00388">
    <property type="entry name" value="HisKA"/>
    <property type="match status" value="1"/>
</dbReference>
<feature type="transmembrane region" description="Helical" evidence="17">
    <location>
        <begin position="290"/>
        <end position="316"/>
    </location>
</feature>
<feature type="transmembrane region" description="Helical" evidence="17">
    <location>
        <begin position="37"/>
        <end position="56"/>
    </location>
</feature>
<dbReference type="EC" id="2.7.13.3" evidence="5"/>
<comment type="similarity">
    <text evidence="4">Belongs to the sodium:solute symporter (SSF) (TC 2.A.21) family.</text>
</comment>
<dbReference type="PRINTS" id="PR00344">
    <property type="entry name" value="BCTRLSENSOR"/>
</dbReference>
<feature type="transmembrane region" description="Helical" evidence="17">
    <location>
        <begin position="388"/>
        <end position="411"/>
    </location>
</feature>
<dbReference type="RefSeq" id="WP_155302697.1">
    <property type="nucleotide sequence ID" value="NZ_AP021875.1"/>
</dbReference>
<name>A0A5K7Z562_9BACT</name>
<feature type="transmembrane region" description="Helical" evidence="17">
    <location>
        <begin position="252"/>
        <end position="269"/>
    </location>
</feature>
<dbReference type="Gene3D" id="3.30.565.10">
    <property type="entry name" value="Histidine kinase-like ATPase, C-terminal domain"/>
    <property type="match status" value="1"/>
</dbReference>
<dbReference type="CDD" id="cd10322">
    <property type="entry name" value="SLC5sbd"/>
    <property type="match status" value="1"/>
</dbReference>
<sequence>MLATETVIFASLCYIGALFGIAYYGDKRADSGSSIISNPYIYALSLAVYCTAWTFYGSVGRAASAGPAFLTIYLGPTLMATLGWLVLKKVVRISKIHRITSIADFIGSRYGKSMTLGGVVTVIAVLGIIPYISLQLKAISSSFLLIHQYPSLEPLSYPAGIGIWSDTTFYVALLLAVFATLFGTRSLEATERHEGLVAAIALESIVKLVAFLVVGVFVTFFIYDGLADLGERAMASVELRQLLTLPENTGAYSSWAAHIFLSMMAIVFLPRQFQVMVVENVNESHLNKAIWLFPLYLVAINLFVLPVAFAGMLSFGHSGLDADMFVLTLPMANKQVFLTLLVFIGGMSAATGMVIVETVALSTMICNDLVMPLLLHMPSLKLAQRSDLSGILLTIRRIGIIFVLLMGYAYFHYAGEYYALVSIGLVSFAAVAQFAPSLLIGIFWKRGTRTGALLGLLAGFGIWFYTLFLPSLAGAGLIAQDFLEHGPFGIDLLKPFELFGLDVFDHITHAVFWSMLANVGCYLAGSLFSRPSALEHTQATMFVDVYRYVGRVHDSSLWRGTAYLPDLVSMLERFLGKERTEAALDNYAMAYGINRDQSLTRDPGLVNHIEKLLAGAIGAASARVMVASVVKEEPLGIDEVMDILNETRQAIIYSHELERATAELRAANQRLQELDRLKDEFISTVSHELRTPLTAIRSLAEILHDYPETTPERQQEFAGIIIRETRRLTRLITQVLDFQKMEMGRLRWTIAPVDLKEVIEEAVSATGQLMAEKNIRMRLHLPDASQRIYGDRDQLIQAMVNLISNAVKFCQPETGRIDVRLATDEKGVTVSVADNGIGISEADQRHIFDRFHQVMDPARGRPAGTGLGLSITRRIIRHHKGELTVKSQLGRGATFSFFLPWKGLPASATDDTSG</sequence>
<dbReference type="PANTHER" id="PTHR43711:SF30">
    <property type="entry name" value="HISTIDINE KINASE"/>
    <property type="match status" value="1"/>
</dbReference>
<proteinExistence type="inferred from homology"/>
<dbReference type="InterPro" id="IPR050736">
    <property type="entry name" value="Sensor_HK_Regulatory"/>
</dbReference>
<evidence type="ECO:0000259" key="18">
    <source>
        <dbReference type="PROSITE" id="PS50109"/>
    </source>
</evidence>
<protein>
    <recommendedName>
        <fullName evidence="5">histidine kinase</fullName>
        <ecNumber evidence="5">2.7.13.3</ecNumber>
    </recommendedName>
</protein>
<dbReference type="GO" id="GO:0000155">
    <property type="term" value="F:phosphorelay sensor kinase activity"/>
    <property type="evidence" value="ECO:0007669"/>
    <property type="project" value="InterPro"/>
</dbReference>
<evidence type="ECO:0000256" key="16">
    <source>
        <dbReference type="SAM" id="Coils"/>
    </source>
</evidence>
<keyword evidence="10" id="KW-0547">Nucleotide-binding</keyword>
<feature type="transmembrane region" description="Helical" evidence="17">
    <location>
        <begin position="456"/>
        <end position="479"/>
    </location>
</feature>
<evidence type="ECO:0000256" key="15">
    <source>
        <dbReference type="ARBA" id="ARBA00023136"/>
    </source>
</evidence>
<dbReference type="InterPro" id="IPR004358">
    <property type="entry name" value="Sig_transdc_His_kin-like_C"/>
</dbReference>
<dbReference type="GO" id="GO:0045121">
    <property type="term" value="C:membrane raft"/>
    <property type="evidence" value="ECO:0007669"/>
    <property type="project" value="UniProtKB-SubCell"/>
</dbReference>
<evidence type="ECO:0000313" key="19">
    <source>
        <dbReference type="EMBL" id="BBO73604.1"/>
    </source>
</evidence>
<evidence type="ECO:0000256" key="1">
    <source>
        <dbReference type="ARBA" id="ARBA00000085"/>
    </source>
</evidence>
<feature type="transmembrane region" description="Helical" evidence="17">
    <location>
        <begin position="161"/>
        <end position="184"/>
    </location>
</feature>
<evidence type="ECO:0000256" key="13">
    <source>
        <dbReference type="ARBA" id="ARBA00022989"/>
    </source>
</evidence>
<evidence type="ECO:0000313" key="20">
    <source>
        <dbReference type="Proteomes" id="UP000427769"/>
    </source>
</evidence>
<evidence type="ECO:0000256" key="7">
    <source>
        <dbReference type="ARBA" id="ARBA00022553"/>
    </source>
</evidence>
<keyword evidence="9 17" id="KW-0812">Transmembrane</keyword>
<keyword evidence="6" id="KW-1003">Cell membrane</keyword>
<dbReference type="InterPro" id="IPR001734">
    <property type="entry name" value="Na/solute_symporter"/>
</dbReference>
<evidence type="ECO:0000256" key="8">
    <source>
        <dbReference type="ARBA" id="ARBA00022679"/>
    </source>
</evidence>
<accession>A0A5K7Z562</accession>
<feature type="transmembrane region" description="Helical" evidence="17">
    <location>
        <begin position="6"/>
        <end position="25"/>
    </location>
</feature>
<dbReference type="SUPFAM" id="SSF55874">
    <property type="entry name" value="ATPase domain of HSP90 chaperone/DNA topoisomerase II/histidine kinase"/>
    <property type="match status" value="1"/>
</dbReference>
<feature type="transmembrane region" description="Helical" evidence="17">
    <location>
        <begin position="68"/>
        <end position="87"/>
    </location>
</feature>
<dbReference type="Proteomes" id="UP000427769">
    <property type="component" value="Chromosome"/>
</dbReference>
<dbReference type="Pfam" id="PF00512">
    <property type="entry name" value="HisKA"/>
    <property type="match status" value="1"/>
</dbReference>
<dbReference type="FunFam" id="3.30.565.10:FF:000023">
    <property type="entry name" value="PAS domain-containing sensor histidine kinase"/>
    <property type="match status" value="1"/>
</dbReference>
<evidence type="ECO:0000256" key="10">
    <source>
        <dbReference type="ARBA" id="ARBA00022741"/>
    </source>
</evidence>
<gene>
    <name evidence="19" type="ORF">DSCW_10210</name>
</gene>
<comment type="catalytic activity">
    <reaction evidence="1">
        <text>ATP + protein L-histidine = ADP + protein N-phospho-L-histidine.</text>
        <dbReference type="EC" id="2.7.13.3"/>
    </reaction>
</comment>
<keyword evidence="20" id="KW-1185">Reference proteome</keyword>
<feature type="transmembrane region" description="Helical" evidence="17">
    <location>
        <begin position="417"/>
        <end position="444"/>
    </location>
</feature>
<dbReference type="SMART" id="SM00387">
    <property type="entry name" value="HATPase_c"/>
    <property type="match status" value="1"/>
</dbReference>
<dbReference type="InterPro" id="IPR005467">
    <property type="entry name" value="His_kinase_dom"/>
</dbReference>